<dbReference type="SUPFAM" id="SSF51905">
    <property type="entry name" value="FAD/NAD(P)-binding domain"/>
    <property type="match status" value="1"/>
</dbReference>
<dbReference type="GO" id="GO:0016709">
    <property type="term" value="F:oxidoreductase activity, acting on paired donors, with incorporation or reduction of molecular oxygen, NAD(P)H as one donor, and incorporation of one atom of oxygen"/>
    <property type="evidence" value="ECO:0007669"/>
    <property type="project" value="UniProtKB-ARBA"/>
</dbReference>
<keyword evidence="2" id="KW-0285">Flavoprotein</keyword>
<accession>A0A6N7ZCX8</accession>
<reference evidence="5 6" key="1">
    <citation type="submission" date="2019-11" db="EMBL/GenBank/DDBJ databases">
        <title>Draft genome of Amycolatopsis RM579.</title>
        <authorList>
            <person name="Duangmal K."/>
            <person name="Mingma R."/>
        </authorList>
    </citation>
    <scope>NUCLEOTIDE SEQUENCE [LARGE SCALE GENOMIC DNA]</scope>
    <source>
        <strain evidence="5 6">RM579</strain>
    </source>
</reference>
<gene>
    <name evidence="5" type="ORF">GKO32_37380</name>
</gene>
<dbReference type="Gene3D" id="3.50.50.60">
    <property type="entry name" value="FAD/NAD(P)-binding domain"/>
    <property type="match status" value="1"/>
</dbReference>
<dbReference type="PANTHER" id="PTHR43004:SF19">
    <property type="entry name" value="BINDING MONOOXYGENASE, PUTATIVE (JCVI)-RELATED"/>
    <property type="match status" value="1"/>
</dbReference>
<keyword evidence="3" id="KW-0274">FAD</keyword>
<comment type="cofactor">
    <cofactor evidence="1">
        <name>FAD</name>
        <dbReference type="ChEBI" id="CHEBI:57692"/>
    </cofactor>
</comment>
<evidence type="ECO:0000313" key="6">
    <source>
        <dbReference type="Proteomes" id="UP000440096"/>
    </source>
</evidence>
<feature type="non-terminal residue" evidence="5">
    <location>
        <position position="338"/>
    </location>
</feature>
<evidence type="ECO:0000256" key="2">
    <source>
        <dbReference type="ARBA" id="ARBA00022630"/>
    </source>
</evidence>
<evidence type="ECO:0000256" key="1">
    <source>
        <dbReference type="ARBA" id="ARBA00001974"/>
    </source>
</evidence>
<dbReference type="EMBL" id="WMBA01000119">
    <property type="protein sequence ID" value="MTD59620.1"/>
    <property type="molecule type" value="Genomic_DNA"/>
</dbReference>
<dbReference type="InterPro" id="IPR002938">
    <property type="entry name" value="FAD-bd"/>
</dbReference>
<dbReference type="InterPro" id="IPR036188">
    <property type="entry name" value="FAD/NAD-bd_sf"/>
</dbReference>
<dbReference type="AlphaFoldDB" id="A0A6N7ZCX8"/>
<dbReference type="PANTHER" id="PTHR43004">
    <property type="entry name" value="TRK SYSTEM POTASSIUM UPTAKE PROTEIN"/>
    <property type="match status" value="1"/>
</dbReference>
<protein>
    <submittedName>
        <fullName evidence="5">FAD-binding protein</fullName>
    </submittedName>
</protein>
<comment type="caution">
    <text evidence="5">The sequence shown here is derived from an EMBL/GenBank/DDBJ whole genome shotgun (WGS) entry which is preliminary data.</text>
</comment>
<dbReference type="InterPro" id="IPR050641">
    <property type="entry name" value="RIFMO-like"/>
</dbReference>
<dbReference type="GO" id="GO:0071949">
    <property type="term" value="F:FAD binding"/>
    <property type="evidence" value="ECO:0007669"/>
    <property type="project" value="InterPro"/>
</dbReference>
<dbReference type="Pfam" id="PF01494">
    <property type="entry name" value="FAD_binding_3"/>
    <property type="match status" value="1"/>
</dbReference>
<name>A0A6N7ZCX8_9PSEU</name>
<proteinExistence type="predicted"/>
<dbReference type="PRINTS" id="PR00420">
    <property type="entry name" value="RNGMNOXGNASE"/>
</dbReference>
<dbReference type="Gene3D" id="3.30.9.10">
    <property type="entry name" value="D-Amino Acid Oxidase, subunit A, domain 2"/>
    <property type="match status" value="1"/>
</dbReference>
<dbReference type="Proteomes" id="UP000440096">
    <property type="component" value="Unassembled WGS sequence"/>
</dbReference>
<feature type="domain" description="FAD-binding" evidence="4">
    <location>
        <begin position="8"/>
        <end position="338"/>
    </location>
</feature>
<evidence type="ECO:0000259" key="4">
    <source>
        <dbReference type="Pfam" id="PF01494"/>
    </source>
</evidence>
<organism evidence="5 6">
    <name type="scientific">Amycolatopsis pithecellobii</name>
    <dbReference type="NCBI Taxonomy" id="664692"/>
    <lineage>
        <taxon>Bacteria</taxon>
        <taxon>Bacillati</taxon>
        <taxon>Actinomycetota</taxon>
        <taxon>Actinomycetes</taxon>
        <taxon>Pseudonocardiales</taxon>
        <taxon>Pseudonocardiaceae</taxon>
        <taxon>Amycolatopsis</taxon>
    </lineage>
</organism>
<evidence type="ECO:0000313" key="5">
    <source>
        <dbReference type="EMBL" id="MTD59620.1"/>
    </source>
</evidence>
<evidence type="ECO:0000256" key="3">
    <source>
        <dbReference type="ARBA" id="ARBA00022827"/>
    </source>
</evidence>
<keyword evidence="6" id="KW-1185">Reference proteome</keyword>
<sequence>MPNNATLRTPVVVAGGGPAGLAAAAELAHHGIGSIVLEPRAEVSHTRPRAKTTSPRTMELFRRWGVADSVRRAAPLSPEWNQRIVFCSTMAGEVITEFTGVFGLKAAEHGLTAEAGQQVGQPVVEEVLRAHLGAGSLADLRFGDRLAGFVEGADAVTCEVERADGSTYSISAGYLLGCDGGRSTVRDGIGATLHGGSAPMANLNAVFRSTKLRPSMGEALHYWVVGAEVPGAIGPLDHDGTWWASFAGAGDEHDDQLAVRLIADLTGQGIAELDIELLSTDPWTPRMQLADKFGTERVFLVGESAHINPPFGGHGFNTCVGDAVNIGWKIAAVLHGWA</sequence>